<reference evidence="6" key="1">
    <citation type="journal article" date="2019" name="Int. J. Syst. Evol. Microbiol.">
        <title>The Global Catalogue of Microorganisms (GCM) 10K type strain sequencing project: providing services to taxonomists for standard genome sequencing and annotation.</title>
        <authorList>
            <consortium name="The Broad Institute Genomics Platform"/>
            <consortium name="The Broad Institute Genome Sequencing Center for Infectious Disease"/>
            <person name="Wu L."/>
            <person name="Ma J."/>
        </authorList>
    </citation>
    <scope>NUCLEOTIDE SEQUENCE [LARGE SCALE GENOMIC DNA]</scope>
    <source>
        <strain evidence="6">CGMCC 1.7064</strain>
    </source>
</reference>
<gene>
    <name evidence="5" type="ORF">GCM10010977_11230</name>
</gene>
<dbReference type="Pfam" id="PF09339">
    <property type="entry name" value="HTH_IclR"/>
    <property type="match status" value="1"/>
</dbReference>
<dbReference type="InterPro" id="IPR036388">
    <property type="entry name" value="WH-like_DNA-bd_sf"/>
</dbReference>
<dbReference type="PANTHER" id="PTHR30136">
    <property type="entry name" value="HELIX-TURN-HELIX TRANSCRIPTIONAL REGULATOR, ICLR FAMILY"/>
    <property type="match status" value="1"/>
</dbReference>
<evidence type="ECO:0000259" key="4">
    <source>
        <dbReference type="PROSITE" id="PS51078"/>
    </source>
</evidence>
<keyword evidence="3" id="KW-0804">Transcription</keyword>
<evidence type="ECO:0000256" key="2">
    <source>
        <dbReference type="ARBA" id="ARBA00023125"/>
    </source>
</evidence>
<dbReference type="Gene3D" id="1.10.10.10">
    <property type="entry name" value="Winged helix-like DNA-binding domain superfamily/Winged helix DNA-binding domain"/>
    <property type="match status" value="1"/>
</dbReference>
<evidence type="ECO:0000256" key="3">
    <source>
        <dbReference type="ARBA" id="ARBA00023163"/>
    </source>
</evidence>
<dbReference type="EMBL" id="BMLQ01000003">
    <property type="protein sequence ID" value="GGO43335.1"/>
    <property type="molecule type" value="Genomic_DNA"/>
</dbReference>
<evidence type="ECO:0000313" key="6">
    <source>
        <dbReference type="Proteomes" id="UP000642509"/>
    </source>
</evidence>
<dbReference type="InterPro" id="IPR050707">
    <property type="entry name" value="HTH_MetabolicPath_Reg"/>
</dbReference>
<feature type="domain" description="IclR-ED" evidence="4">
    <location>
        <begin position="74"/>
        <end position="269"/>
    </location>
</feature>
<name>A0ABQ2LUT3_9MICC</name>
<dbReference type="InterPro" id="IPR005471">
    <property type="entry name" value="Tscrpt_reg_IclR_N"/>
</dbReference>
<evidence type="ECO:0000313" key="5">
    <source>
        <dbReference type="EMBL" id="GGO43335.1"/>
    </source>
</evidence>
<dbReference type="InterPro" id="IPR029016">
    <property type="entry name" value="GAF-like_dom_sf"/>
</dbReference>
<dbReference type="PANTHER" id="PTHR30136:SF24">
    <property type="entry name" value="HTH-TYPE TRANSCRIPTIONAL REPRESSOR ALLR"/>
    <property type="match status" value="1"/>
</dbReference>
<dbReference type="SUPFAM" id="SSF46785">
    <property type="entry name" value="Winged helix' DNA-binding domain"/>
    <property type="match status" value="1"/>
</dbReference>
<dbReference type="SUPFAM" id="SSF55781">
    <property type="entry name" value="GAF domain-like"/>
    <property type="match status" value="1"/>
</dbReference>
<dbReference type="Proteomes" id="UP000642509">
    <property type="component" value="Unassembled WGS sequence"/>
</dbReference>
<comment type="caution">
    <text evidence="5">The sequence shown here is derived from an EMBL/GenBank/DDBJ whole genome shotgun (WGS) entry which is preliminary data.</text>
</comment>
<keyword evidence="6" id="KW-1185">Reference proteome</keyword>
<dbReference type="RefSeq" id="WP_188805104.1">
    <property type="nucleotide sequence ID" value="NZ_BAAAOU010000004.1"/>
</dbReference>
<keyword evidence="1" id="KW-0805">Transcription regulation</keyword>
<sequence length="293" mass="30833">MTESPGTRRSAGDSTLDRLIRILGAFDADRPALSIAALARRAAIPLPTAYRWVDRLTEAGLLERSDGDVRPGMKLWELASRSSPGTSLRQAAMPYMDDVQAVLRQHTQIAVLDTHGVLVLERLSARGAVPNQATIAGRMPTFTTSLGLVLLAFARRHVTASFLADHAAELGAPVAGPGHDAGPGNARGVVNPTETELRQQLAEIRRQGWASVDGQIDSEATGVAVPVLSPEGQAVAALGVVVPRSSEFRPGLAPMLLAAARGISRALGPQVAMPASDTVFPQHQPVVLPDPGE</sequence>
<protein>
    <submittedName>
        <fullName evidence="5">IclR family transcriptional regulator</fullName>
    </submittedName>
</protein>
<dbReference type="Gene3D" id="3.30.450.40">
    <property type="match status" value="1"/>
</dbReference>
<dbReference type="Pfam" id="PF01614">
    <property type="entry name" value="IclR_C"/>
    <property type="match status" value="2"/>
</dbReference>
<dbReference type="InterPro" id="IPR014757">
    <property type="entry name" value="Tscrpt_reg_IclR_C"/>
</dbReference>
<organism evidence="5 6">
    <name type="scientific">Citricoccus zhacaiensis</name>
    <dbReference type="NCBI Taxonomy" id="489142"/>
    <lineage>
        <taxon>Bacteria</taxon>
        <taxon>Bacillati</taxon>
        <taxon>Actinomycetota</taxon>
        <taxon>Actinomycetes</taxon>
        <taxon>Micrococcales</taxon>
        <taxon>Micrococcaceae</taxon>
        <taxon>Citricoccus</taxon>
    </lineage>
</organism>
<dbReference type="SMART" id="SM00346">
    <property type="entry name" value="HTH_ICLR"/>
    <property type="match status" value="1"/>
</dbReference>
<accession>A0ABQ2LUT3</accession>
<dbReference type="PROSITE" id="PS51078">
    <property type="entry name" value="ICLR_ED"/>
    <property type="match status" value="1"/>
</dbReference>
<keyword evidence="2" id="KW-0238">DNA-binding</keyword>
<proteinExistence type="predicted"/>
<dbReference type="InterPro" id="IPR036390">
    <property type="entry name" value="WH_DNA-bd_sf"/>
</dbReference>
<evidence type="ECO:0000256" key="1">
    <source>
        <dbReference type="ARBA" id="ARBA00023015"/>
    </source>
</evidence>